<dbReference type="AlphaFoldDB" id="A0A512RS47"/>
<name>A0A512RS47_9BACT</name>
<dbReference type="OrthoDB" id="9793058at2"/>
<dbReference type="Gene3D" id="3.40.50.2300">
    <property type="match status" value="1"/>
</dbReference>
<organism evidence="1 2">
    <name type="scientific">Chitinophaga cymbidii</name>
    <dbReference type="NCBI Taxonomy" id="1096750"/>
    <lineage>
        <taxon>Bacteria</taxon>
        <taxon>Pseudomonadati</taxon>
        <taxon>Bacteroidota</taxon>
        <taxon>Chitinophagia</taxon>
        <taxon>Chitinophagales</taxon>
        <taxon>Chitinophagaceae</taxon>
        <taxon>Chitinophaga</taxon>
    </lineage>
</organism>
<dbReference type="SUPFAM" id="SSF52788">
    <property type="entry name" value="Phosphotyrosine protein phosphatases I"/>
    <property type="match status" value="1"/>
</dbReference>
<sequence>MKKPISVFALLITAAVILSSFYSEPAAPRLYPELQKYFASLNIKENDKAHIQSLESIKSSVFSSSLENADWNVVFYCSENSFRSQASQVFLQTLSFANRHKNVKAHSAGKSATVVDARLIGYLSAIGYKVESKERKGGTAYEVRFSDQADPIFLYSKEASDKSLPAADVTSIIVCDSQKESECKDFQTTSLHFDLPFEKVTEADNTQKTEKVLKSIATEMAYITNKK</sequence>
<evidence type="ECO:0000313" key="2">
    <source>
        <dbReference type="Proteomes" id="UP000321436"/>
    </source>
</evidence>
<comment type="caution">
    <text evidence="1">The sequence shown here is derived from an EMBL/GenBank/DDBJ whole genome shotgun (WGS) entry which is preliminary data.</text>
</comment>
<evidence type="ECO:0008006" key="3">
    <source>
        <dbReference type="Google" id="ProtNLM"/>
    </source>
</evidence>
<gene>
    <name evidence="1" type="ORF">CCY01nite_47810</name>
</gene>
<accession>A0A512RS47</accession>
<dbReference type="InterPro" id="IPR036196">
    <property type="entry name" value="Ptyr_pPase_sf"/>
</dbReference>
<proteinExistence type="predicted"/>
<evidence type="ECO:0000313" key="1">
    <source>
        <dbReference type="EMBL" id="GEP98521.1"/>
    </source>
</evidence>
<protein>
    <recommendedName>
        <fullName evidence="3">Phosphotyrosine protein phosphatase I domain-containing protein</fullName>
    </recommendedName>
</protein>
<dbReference type="EMBL" id="BKAU01000007">
    <property type="protein sequence ID" value="GEP98521.1"/>
    <property type="molecule type" value="Genomic_DNA"/>
</dbReference>
<keyword evidence="2" id="KW-1185">Reference proteome</keyword>
<dbReference type="RefSeq" id="WP_146867144.1">
    <property type="nucleotide sequence ID" value="NZ_BKAU01000007.1"/>
</dbReference>
<reference evidence="1 2" key="1">
    <citation type="submission" date="2019-07" db="EMBL/GenBank/DDBJ databases">
        <title>Whole genome shotgun sequence of Chitinophaga cymbidii NBRC 109752.</title>
        <authorList>
            <person name="Hosoyama A."/>
            <person name="Uohara A."/>
            <person name="Ohji S."/>
            <person name="Ichikawa N."/>
        </authorList>
    </citation>
    <scope>NUCLEOTIDE SEQUENCE [LARGE SCALE GENOMIC DNA]</scope>
    <source>
        <strain evidence="1 2">NBRC 109752</strain>
    </source>
</reference>
<dbReference type="Proteomes" id="UP000321436">
    <property type="component" value="Unassembled WGS sequence"/>
</dbReference>